<comment type="caution">
    <text evidence="1">The sequence shown here is derived from an EMBL/GenBank/DDBJ whole genome shotgun (WGS) entry which is preliminary data.</text>
</comment>
<dbReference type="InterPro" id="IPR015915">
    <property type="entry name" value="Kelch-typ_b-propeller"/>
</dbReference>
<dbReference type="SUPFAM" id="SSF117281">
    <property type="entry name" value="Kelch motif"/>
    <property type="match status" value="1"/>
</dbReference>
<evidence type="ECO:0000313" key="1">
    <source>
        <dbReference type="EMBL" id="KAF0518662.1"/>
    </source>
</evidence>
<organism evidence="1 2">
    <name type="scientific">Gigaspora margarita</name>
    <dbReference type="NCBI Taxonomy" id="4874"/>
    <lineage>
        <taxon>Eukaryota</taxon>
        <taxon>Fungi</taxon>
        <taxon>Fungi incertae sedis</taxon>
        <taxon>Mucoromycota</taxon>
        <taxon>Glomeromycotina</taxon>
        <taxon>Glomeromycetes</taxon>
        <taxon>Diversisporales</taxon>
        <taxon>Gigasporaceae</taxon>
        <taxon>Gigaspora</taxon>
    </lineage>
</organism>
<dbReference type="Gene3D" id="2.120.10.80">
    <property type="entry name" value="Kelch-type beta propeller"/>
    <property type="match status" value="1"/>
</dbReference>
<evidence type="ECO:0000313" key="2">
    <source>
        <dbReference type="Proteomes" id="UP000439903"/>
    </source>
</evidence>
<proteinExistence type="predicted"/>
<sequence>MILIHSFINNENWTNITSGGNEPTKRIQTNDILIFNLLELTWSLNATNASKDIFAYCAIILPDETILYIGGAHFKDTGNREILPLNSYLTITIVNKTDIYIYVRIQPVNSSWSPPFLNTSDKRIIIFGGVDDHVLVLGDLWILDIESYQWLAGNISLWTY</sequence>
<dbReference type="AlphaFoldDB" id="A0A8H4ANW0"/>
<dbReference type="EMBL" id="WTPW01000369">
    <property type="protein sequence ID" value="KAF0518662.1"/>
    <property type="molecule type" value="Genomic_DNA"/>
</dbReference>
<dbReference type="Proteomes" id="UP000439903">
    <property type="component" value="Unassembled WGS sequence"/>
</dbReference>
<keyword evidence="2" id="KW-1185">Reference proteome</keyword>
<name>A0A8H4ANW0_GIGMA</name>
<accession>A0A8H4ANW0</accession>
<protein>
    <submittedName>
        <fullName evidence="1">Galactose oxidase</fullName>
    </submittedName>
</protein>
<gene>
    <name evidence="1" type="ORF">F8M41_016711</name>
</gene>
<reference evidence="1 2" key="1">
    <citation type="journal article" date="2019" name="Environ. Microbiol.">
        <title>At the nexus of three kingdoms: the genome of the mycorrhizal fungus Gigaspora margarita provides insights into plant, endobacterial and fungal interactions.</title>
        <authorList>
            <person name="Venice F."/>
            <person name="Ghignone S."/>
            <person name="Salvioli di Fossalunga A."/>
            <person name="Amselem J."/>
            <person name="Novero M."/>
            <person name="Xianan X."/>
            <person name="Sedzielewska Toro K."/>
            <person name="Morin E."/>
            <person name="Lipzen A."/>
            <person name="Grigoriev I.V."/>
            <person name="Henrissat B."/>
            <person name="Martin F.M."/>
            <person name="Bonfante P."/>
        </authorList>
    </citation>
    <scope>NUCLEOTIDE SEQUENCE [LARGE SCALE GENOMIC DNA]</scope>
    <source>
        <strain evidence="1 2">BEG34</strain>
    </source>
</reference>
<dbReference type="OrthoDB" id="432528at2759"/>